<reference evidence="2" key="1">
    <citation type="submission" date="2020-02" db="EMBL/GenBank/DDBJ databases">
        <authorList>
            <person name="Meier V. D."/>
        </authorList>
    </citation>
    <scope>NUCLEOTIDE SEQUENCE</scope>
    <source>
        <strain evidence="2">AVDCRST_MAG15</strain>
    </source>
</reference>
<name>A0A6J4PTQ7_9RHOB</name>
<organism evidence="2">
    <name type="scientific">uncultured Rubellimicrobium sp</name>
    <dbReference type="NCBI Taxonomy" id="543078"/>
    <lineage>
        <taxon>Bacteria</taxon>
        <taxon>Pseudomonadati</taxon>
        <taxon>Pseudomonadota</taxon>
        <taxon>Alphaproteobacteria</taxon>
        <taxon>Rhodobacterales</taxon>
        <taxon>Roseobacteraceae</taxon>
        <taxon>Rubellimicrobium</taxon>
        <taxon>environmental samples</taxon>
    </lineage>
</organism>
<dbReference type="AlphaFoldDB" id="A0A6J4PTQ7"/>
<accession>A0A6J4PTQ7</accession>
<gene>
    <name evidence="2" type="ORF">AVDCRST_MAG15-2222</name>
</gene>
<evidence type="ECO:0000313" key="2">
    <source>
        <dbReference type="EMBL" id="CAA9421519.1"/>
    </source>
</evidence>
<dbReference type="EMBL" id="CADCUU010000328">
    <property type="protein sequence ID" value="CAA9421519.1"/>
    <property type="molecule type" value="Genomic_DNA"/>
</dbReference>
<keyword evidence="2" id="KW-0808">Transferase</keyword>
<dbReference type="GO" id="GO:0016746">
    <property type="term" value="F:acyltransferase activity"/>
    <property type="evidence" value="ECO:0007669"/>
    <property type="project" value="UniProtKB-KW"/>
</dbReference>
<dbReference type="EC" id="2.3.1.-" evidence="2"/>
<feature type="non-terminal residue" evidence="2">
    <location>
        <position position="1"/>
    </location>
</feature>
<protein>
    <submittedName>
        <fullName evidence="2">IAA acetyltransferase</fullName>
        <ecNumber evidence="2">2.3.1.-</ecNumber>
    </submittedName>
</protein>
<keyword evidence="2" id="KW-0012">Acyltransferase</keyword>
<feature type="non-terminal residue" evidence="2">
    <location>
        <position position="117"/>
    </location>
</feature>
<proteinExistence type="predicted"/>
<sequence length="117" mass="12982">QPLPVGGRTRAAAYRFLDCGGRRPTQGLHRAGPHGHLWRGEVHVRGPYRTGRRRRRGTPLRLGGSCPRHRPARPAAGDRRRSVSGPPPLPPSWFHGLQALRRLRGRAALRLHGKAPV</sequence>
<feature type="region of interest" description="Disordered" evidence="1">
    <location>
        <begin position="48"/>
        <end position="91"/>
    </location>
</feature>
<evidence type="ECO:0000256" key="1">
    <source>
        <dbReference type="SAM" id="MobiDB-lite"/>
    </source>
</evidence>